<sequence length="113" mass="11915">MASALDVSTPAARFRLVAVAEAVSWAGLLLGMVLKYVVQTGAEGGVPVFGSIHGAVFTAYVVIALLSVRSLRWDTRTTLLALVASIPPFGSVVFERWAVRTGRLGELSTAVRA</sequence>
<organism evidence="8 9">
    <name type="scientific">Rhodococcus antarcticus</name>
    <dbReference type="NCBI Taxonomy" id="2987751"/>
    <lineage>
        <taxon>Bacteria</taxon>
        <taxon>Bacillati</taxon>
        <taxon>Actinomycetota</taxon>
        <taxon>Actinomycetes</taxon>
        <taxon>Mycobacteriales</taxon>
        <taxon>Nocardiaceae</taxon>
        <taxon>Rhodococcus</taxon>
    </lineage>
</organism>
<dbReference type="Pfam" id="PF12823">
    <property type="entry name" value="DUF3817"/>
    <property type="match status" value="1"/>
</dbReference>
<evidence type="ECO:0000313" key="9">
    <source>
        <dbReference type="Proteomes" id="UP001164965"/>
    </source>
</evidence>
<name>A0ABY6P276_9NOCA</name>
<protein>
    <submittedName>
        <fullName evidence="8">DUF3817 domain-containing protein</fullName>
    </submittedName>
</protein>
<evidence type="ECO:0000256" key="6">
    <source>
        <dbReference type="SAM" id="Phobius"/>
    </source>
</evidence>
<reference evidence="8" key="1">
    <citation type="submission" date="2022-10" db="EMBL/GenBank/DDBJ databases">
        <title>Rhodococcus sp.75.</title>
        <authorList>
            <person name="Sun M."/>
        </authorList>
    </citation>
    <scope>NUCLEOTIDE SEQUENCE</scope>
    <source>
        <strain evidence="8">75</strain>
    </source>
</reference>
<dbReference type="PANTHER" id="PTHR40077">
    <property type="entry name" value="MEMBRANE PROTEIN-RELATED"/>
    <property type="match status" value="1"/>
</dbReference>
<feature type="transmembrane region" description="Helical" evidence="6">
    <location>
        <begin position="46"/>
        <end position="67"/>
    </location>
</feature>
<dbReference type="PANTHER" id="PTHR40077:SF1">
    <property type="entry name" value="MEMBRANE PROTEIN"/>
    <property type="match status" value="1"/>
</dbReference>
<dbReference type="RefSeq" id="WP_265383727.1">
    <property type="nucleotide sequence ID" value="NZ_CP110615.1"/>
</dbReference>
<keyword evidence="4 6" id="KW-1133">Transmembrane helix</keyword>
<dbReference type="Proteomes" id="UP001164965">
    <property type="component" value="Chromosome"/>
</dbReference>
<proteinExistence type="predicted"/>
<keyword evidence="3 6" id="KW-0812">Transmembrane</keyword>
<feature type="transmembrane region" description="Helical" evidence="6">
    <location>
        <begin position="12"/>
        <end position="34"/>
    </location>
</feature>
<accession>A0ABY6P276</accession>
<evidence type="ECO:0000313" key="8">
    <source>
        <dbReference type="EMBL" id="UZJ25623.1"/>
    </source>
</evidence>
<evidence type="ECO:0000256" key="1">
    <source>
        <dbReference type="ARBA" id="ARBA00004651"/>
    </source>
</evidence>
<keyword evidence="5 6" id="KW-0472">Membrane</keyword>
<evidence type="ECO:0000259" key="7">
    <source>
        <dbReference type="Pfam" id="PF12823"/>
    </source>
</evidence>
<evidence type="ECO:0000256" key="4">
    <source>
        <dbReference type="ARBA" id="ARBA00022989"/>
    </source>
</evidence>
<dbReference type="EMBL" id="CP110615">
    <property type="protein sequence ID" value="UZJ25623.1"/>
    <property type="molecule type" value="Genomic_DNA"/>
</dbReference>
<evidence type="ECO:0000256" key="2">
    <source>
        <dbReference type="ARBA" id="ARBA00022475"/>
    </source>
</evidence>
<keyword evidence="2" id="KW-1003">Cell membrane</keyword>
<evidence type="ECO:0000256" key="5">
    <source>
        <dbReference type="ARBA" id="ARBA00023136"/>
    </source>
</evidence>
<dbReference type="InterPro" id="IPR023845">
    <property type="entry name" value="DUF3817_TM"/>
</dbReference>
<dbReference type="NCBIfam" id="TIGR03954">
    <property type="entry name" value="integ_memb_HG"/>
    <property type="match status" value="1"/>
</dbReference>
<evidence type="ECO:0000256" key="3">
    <source>
        <dbReference type="ARBA" id="ARBA00022692"/>
    </source>
</evidence>
<feature type="domain" description="DUF3817" evidence="7">
    <location>
        <begin position="12"/>
        <end position="100"/>
    </location>
</feature>
<gene>
    <name evidence="8" type="ORF">RHODO2019_03980</name>
</gene>
<comment type="subcellular location">
    <subcellularLocation>
        <location evidence="1">Cell membrane</location>
        <topology evidence="1">Multi-pass membrane protein</topology>
    </subcellularLocation>
</comment>
<keyword evidence="9" id="KW-1185">Reference proteome</keyword>